<dbReference type="RefSeq" id="WP_008517671.1">
    <property type="nucleotide sequence ID" value="NZ_ACJM01000013.1"/>
</dbReference>
<comment type="function">
    <text evidence="1 8">Attaches a formyl group to the free amino group of methionyl-tRNA(fMet). The formyl group appears to play a dual role in the initiator identity of N-formylmethionyl-tRNA by promoting its recognition by IF2 and preventing the misappropriation of this tRNA by the elongation apparatus.</text>
</comment>
<dbReference type="InterPro" id="IPR044135">
    <property type="entry name" value="Met-tRNA-FMT_C"/>
</dbReference>
<keyword evidence="6 8" id="KW-0648">Protein biosynthesis</keyword>
<dbReference type="EC" id="2.1.2.9" evidence="3 8"/>
<evidence type="ECO:0000256" key="1">
    <source>
        <dbReference type="ARBA" id="ARBA00002606"/>
    </source>
</evidence>
<evidence type="ECO:0000313" key="12">
    <source>
        <dbReference type="Proteomes" id="UP000006443"/>
    </source>
</evidence>
<evidence type="ECO:0000313" key="11">
    <source>
        <dbReference type="EMBL" id="EEG76715.1"/>
    </source>
</evidence>
<dbReference type="Pfam" id="PF02911">
    <property type="entry name" value="Formyl_trans_C"/>
    <property type="match status" value="1"/>
</dbReference>
<dbReference type="Pfam" id="PF00551">
    <property type="entry name" value="Formyl_trans_N"/>
    <property type="match status" value="1"/>
</dbReference>
<dbReference type="InterPro" id="IPR005793">
    <property type="entry name" value="Formyl_trans_C"/>
</dbReference>
<dbReference type="InterPro" id="IPR036477">
    <property type="entry name" value="Formyl_transf_N_sf"/>
</dbReference>
<dbReference type="InterPro" id="IPR005794">
    <property type="entry name" value="Fmt"/>
</dbReference>
<evidence type="ECO:0000256" key="8">
    <source>
        <dbReference type="HAMAP-Rule" id="MF_00182"/>
    </source>
</evidence>
<name>C0GIQ1_DETAL</name>
<protein>
    <recommendedName>
        <fullName evidence="4 8">Methionyl-tRNA formyltransferase</fullName>
        <ecNumber evidence="3 8">2.1.2.9</ecNumber>
    </recommendedName>
</protein>
<gene>
    <name evidence="8" type="primary">fmt</name>
    <name evidence="11" type="ORF">DealDRAFT_2360</name>
</gene>
<evidence type="ECO:0000256" key="3">
    <source>
        <dbReference type="ARBA" id="ARBA00012261"/>
    </source>
</evidence>
<evidence type="ECO:0000259" key="10">
    <source>
        <dbReference type="Pfam" id="PF02911"/>
    </source>
</evidence>
<accession>C0GIQ1</accession>
<evidence type="ECO:0000256" key="2">
    <source>
        <dbReference type="ARBA" id="ARBA00010699"/>
    </source>
</evidence>
<dbReference type="CDD" id="cd08646">
    <property type="entry name" value="FMT_core_Met-tRNA-FMT_N"/>
    <property type="match status" value="1"/>
</dbReference>
<feature type="domain" description="Formyl transferase C-terminal" evidence="10">
    <location>
        <begin position="206"/>
        <end position="301"/>
    </location>
</feature>
<dbReference type="InterPro" id="IPR041711">
    <property type="entry name" value="Met-tRNA-FMT_N"/>
</dbReference>
<dbReference type="eggNOG" id="COG0223">
    <property type="taxonomic scope" value="Bacteria"/>
</dbReference>
<evidence type="ECO:0000256" key="7">
    <source>
        <dbReference type="ARBA" id="ARBA00048558"/>
    </source>
</evidence>
<dbReference type="Gene3D" id="3.40.50.170">
    <property type="entry name" value="Formyl transferase, N-terminal domain"/>
    <property type="match status" value="1"/>
</dbReference>
<dbReference type="NCBIfam" id="TIGR00460">
    <property type="entry name" value="fmt"/>
    <property type="match status" value="1"/>
</dbReference>
<keyword evidence="5 8" id="KW-0808">Transferase</keyword>
<dbReference type="GO" id="GO:0004479">
    <property type="term" value="F:methionyl-tRNA formyltransferase activity"/>
    <property type="evidence" value="ECO:0007669"/>
    <property type="project" value="UniProtKB-UniRule"/>
</dbReference>
<dbReference type="STRING" id="555088.DealDRAFT_2360"/>
<evidence type="ECO:0000256" key="6">
    <source>
        <dbReference type="ARBA" id="ARBA00022917"/>
    </source>
</evidence>
<dbReference type="AlphaFoldDB" id="C0GIQ1"/>
<evidence type="ECO:0000256" key="4">
    <source>
        <dbReference type="ARBA" id="ARBA00016014"/>
    </source>
</evidence>
<evidence type="ECO:0000256" key="5">
    <source>
        <dbReference type="ARBA" id="ARBA00022679"/>
    </source>
</evidence>
<evidence type="ECO:0000259" key="9">
    <source>
        <dbReference type="Pfam" id="PF00551"/>
    </source>
</evidence>
<dbReference type="FunFam" id="3.40.50.12230:FF:000001">
    <property type="entry name" value="Methionyl-tRNA formyltransferase"/>
    <property type="match status" value="1"/>
</dbReference>
<dbReference type="InterPro" id="IPR011034">
    <property type="entry name" value="Formyl_transferase-like_C_sf"/>
</dbReference>
<dbReference type="GO" id="GO:0005829">
    <property type="term" value="C:cytosol"/>
    <property type="evidence" value="ECO:0007669"/>
    <property type="project" value="TreeGrafter"/>
</dbReference>
<dbReference type="Gene3D" id="3.10.25.10">
    <property type="entry name" value="Formyl transferase, C-terminal domain"/>
    <property type="match status" value="1"/>
</dbReference>
<sequence>MKNKKIIFLGTPDFAVATLRKLHDAFTVVAVVTQPDRPSGRGKKMMAPPVKQVAQELGLPVEQPQKIKNEQFLQWLKSLEPDFLVTAAYGRILPGTVLAVPKIAALNVHASLLPRWRGAAPIHRAVLAGDEKSGITIMHMDEGMDTGDMILQQAVPISNELTTGELHDQLAAVGGDLIVEAIEKILQGDAPRVSQDQSKATAAPPLTREEEQIDWCRDTKEVHNRVRGMNPWPGTYTFIDGQRLKIWSGKPAGGKGKRCGEVLRADGEGILVATKDGAYLITRLQPPGKKPMTAGDFLRGNELAVGTLLGK</sequence>
<dbReference type="InterPro" id="IPR002376">
    <property type="entry name" value="Formyl_transf_N"/>
</dbReference>
<dbReference type="PANTHER" id="PTHR11138">
    <property type="entry name" value="METHIONYL-TRNA FORMYLTRANSFERASE"/>
    <property type="match status" value="1"/>
</dbReference>
<feature type="domain" description="Formyl transferase N-terminal" evidence="9">
    <location>
        <begin position="4"/>
        <end position="182"/>
    </location>
</feature>
<feature type="binding site" evidence="8">
    <location>
        <begin position="111"/>
        <end position="114"/>
    </location>
    <ligand>
        <name>(6S)-5,6,7,8-tetrahydrofolate</name>
        <dbReference type="ChEBI" id="CHEBI:57453"/>
    </ligand>
</feature>
<keyword evidence="12" id="KW-1185">Reference proteome</keyword>
<reference evidence="11 12" key="1">
    <citation type="submission" date="2009-02" db="EMBL/GenBank/DDBJ databases">
        <title>Sequencing of the draft genome and assembly of Dethiobacter alkaliphilus AHT 1.</title>
        <authorList>
            <consortium name="US DOE Joint Genome Institute (JGI-PGF)"/>
            <person name="Lucas S."/>
            <person name="Copeland A."/>
            <person name="Lapidus A."/>
            <person name="Glavina del Rio T."/>
            <person name="Dalin E."/>
            <person name="Tice H."/>
            <person name="Bruce D."/>
            <person name="Goodwin L."/>
            <person name="Pitluck S."/>
            <person name="Larimer F."/>
            <person name="Land M.L."/>
            <person name="Hauser L."/>
            <person name="Muyzer G."/>
        </authorList>
    </citation>
    <scope>NUCLEOTIDE SEQUENCE [LARGE SCALE GENOMIC DNA]</scope>
    <source>
        <strain evidence="11 12">AHT 1</strain>
    </source>
</reference>
<dbReference type="OrthoDB" id="9802815at2"/>
<dbReference type="CDD" id="cd08704">
    <property type="entry name" value="Met_tRNA_FMT_C"/>
    <property type="match status" value="1"/>
</dbReference>
<comment type="catalytic activity">
    <reaction evidence="7 8">
        <text>L-methionyl-tRNA(fMet) + (6R)-10-formyltetrahydrofolate = N-formyl-L-methionyl-tRNA(fMet) + (6S)-5,6,7,8-tetrahydrofolate + H(+)</text>
        <dbReference type="Rhea" id="RHEA:24380"/>
        <dbReference type="Rhea" id="RHEA-COMP:9952"/>
        <dbReference type="Rhea" id="RHEA-COMP:9953"/>
        <dbReference type="ChEBI" id="CHEBI:15378"/>
        <dbReference type="ChEBI" id="CHEBI:57453"/>
        <dbReference type="ChEBI" id="CHEBI:78530"/>
        <dbReference type="ChEBI" id="CHEBI:78844"/>
        <dbReference type="ChEBI" id="CHEBI:195366"/>
        <dbReference type="EC" id="2.1.2.9"/>
    </reaction>
</comment>
<proteinExistence type="inferred from homology"/>
<comment type="caution">
    <text evidence="11">The sequence shown here is derived from an EMBL/GenBank/DDBJ whole genome shotgun (WGS) entry which is preliminary data.</text>
</comment>
<dbReference type="SUPFAM" id="SSF50486">
    <property type="entry name" value="FMT C-terminal domain-like"/>
    <property type="match status" value="1"/>
</dbReference>
<comment type="similarity">
    <text evidence="2 8">Belongs to the Fmt family.</text>
</comment>
<dbReference type="PANTHER" id="PTHR11138:SF5">
    <property type="entry name" value="METHIONYL-TRNA FORMYLTRANSFERASE, MITOCHONDRIAL"/>
    <property type="match status" value="1"/>
</dbReference>
<organism evidence="11 12">
    <name type="scientific">Dethiobacter alkaliphilus AHT 1</name>
    <dbReference type="NCBI Taxonomy" id="555088"/>
    <lineage>
        <taxon>Bacteria</taxon>
        <taxon>Bacillati</taxon>
        <taxon>Bacillota</taxon>
        <taxon>Dethiobacteria</taxon>
        <taxon>Dethiobacterales</taxon>
        <taxon>Dethiobacteraceae</taxon>
        <taxon>Dethiobacter</taxon>
    </lineage>
</organism>
<dbReference type="EMBL" id="ACJM01000013">
    <property type="protein sequence ID" value="EEG76715.1"/>
    <property type="molecule type" value="Genomic_DNA"/>
</dbReference>
<dbReference type="SUPFAM" id="SSF53328">
    <property type="entry name" value="Formyltransferase"/>
    <property type="match status" value="1"/>
</dbReference>
<dbReference type="HAMAP" id="MF_00182">
    <property type="entry name" value="Formyl_trans"/>
    <property type="match status" value="1"/>
</dbReference>
<dbReference type="Proteomes" id="UP000006443">
    <property type="component" value="Unassembled WGS sequence"/>
</dbReference>
<dbReference type="InterPro" id="IPR037022">
    <property type="entry name" value="Formyl_trans_C_sf"/>
</dbReference>